<dbReference type="PROSITE" id="PS50263">
    <property type="entry name" value="CN_HYDROLASE"/>
    <property type="match status" value="1"/>
</dbReference>
<dbReference type="Pfam" id="PF20154">
    <property type="entry name" value="LNT_N"/>
    <property type="match status" value="1"/>
</dbReference>
<organism evidence="10 11">
    <name type="scientific">Agromyces seonyuensis</name>
    <dbReference type="NCBI Taxonomy" id="2662446"/>
    <lineage>
        <taxon>Bacteria</taxon>
        <taxon>Bacillati</taxon>
        <taxon>Actinomycetota</taxon>
        <taxon>Actinomycetes</taxon>
        <taxon>Micrococcales</taxon>
        <taxon>Microbacteriaceae</taxon>
        <taxon>Agromyces</taxon>
    </lineage>
</organism>
<comment type="similarity">
    <text evidence="8">Belongs to the CN hydrolase family. Apolipoprotein N-acyltransferase subfamily.</text>
</comment>
<name>A0A6I4NUB1_9MICO</name>
<feature type="domain" description="CN hydrolase" evidence="9">
    <location>
        <begin position="250"/>
        <end position="502"/>
    </location>
</feature>
<dbReference type="InterPro" id="IPR004563">
    <property type="entry name" value="Apolipo_AcylTrfase"/>
</dbReference>
<evidence type="ECO:0000256" key="3">
    <source>
        <dbReference type="ARBA" id="ARBA00022679"/>
    </source>
</evidence>
<keyword evidence="11" id="KW-1185">Reference proteome</keyword>
<dbReference type="PANTHER" id="PTHR38686:SF1">
    <property type="entry name" value="APOLIPOPROTEIN N-ACYLTRANSFERASE"/>
    <property type="match status" value="1"/>
</dbReference>
<evidence type="ECO:0000313" key="11">
    <source>
        <dbReference type="Proteomes" id="UP000438182"/>
    </source>
</evidence>
<accession>A0A6I4NUB1</accession>
<proteinExistence type="inferred from homology"/>
<comment type="catalytic activity">
    <reaction evidence="8">
        <text>N-terminal S-1,2-diacyl-sn-glyceryl-L-cysteinyl-[lipoprotein] + a glycerophospholipid = N-acyl-S-1,2-diacyl-sn-glyceryl-L-cysteinyl-[lipoprotein] + a 2-acyl-sn-glycero-3-phospholipid + H(+)</text>
        <dbReference type="Rhea" id="RHEA:48228"/>
        <dbReference type="Rhea" id="RHEA-COMP:14681"/>
        <dbReference type="Rhea" id="RHEA-COMP:14684"/>
        <dbReference type="ChEBI" id="CHEBI:15378"/>
        <dbReference type="ChEBI" id="CHEBI:136912"/>
        <dbReference type="ChEBI" id="CHEBI:140656"/>
        <dbReference type="ChEBI" id="CHEBI:140657"/>
        <dbReference type="ChEBI" id="CHEBI:140660"/>
        <dbReference type="EC" id="2.3.1.269"/>
    </reaction>
</comment>
<dbReference type="GO" id="GO:0016410">
    <property type="term" value="F:N-acyltransferase activity"/>
    <property type="evidence" value="ECO:0007669"/>
    <property type="project" value="UniProtKB-UniRule"/>
</dbReference>
<evidence type="ECO:0000256" key="5">
    <source>
        <dbReference type="ARBA" id="ARBA00022989"/>
    </source>
</evidence>
<dbReference type="NCBIfam" id="TIGR00546">
    <property type="entry name" value="lnt"/>
    <property type="match status" value="1"/>
</dbReference>
<comment type="subcellular location">
    <subcellularLocation>
        <location evidence="1 8">Cell membrane</location>
        <topology evidence="1 8">Multi-pass membrane protein</topology>
    </subcellularLocation>
</comment>
<gene>
    <name evidence="8 10" type="primary">lnt</name>
    <name evidence="10" type="ORF">GB864_04555</name>
</gene>
<evidence type="ECO:0000259" key="9">
    <source>
        <dbReference type="PROSITE" id="PS50263"/>
    </source>
</evidence>
<dbReference type="GO" id="GO:0005886">
    <property type="term" value="C:plasma membrane"/>
    <property type="evidence" value="ECO:0007669"/>
    <property type="project" value="UniProtKB-SubCell"/>
</dbReference>
<feature type="transmembrane region" description="Helical" evidence="8">
    <location>
        <begin position="222"/>
        <end position="242"/>
    </location>
</feature>
<dbReference type="HAMAP" id="MF_01148">
    <property type="entry name" value="Lnt"/>
    <property type="match status" value="1"/>
</dbReference>
<dbReference type="PANTHER" id="PTHR38686">
    <property type="entry name" value="APOLIPOPROTEIN N-ACYLTRANSFERASE"/>
    <property type="match status" value="1"/>
</dbReference>
<dbReference type="InterPro" id="IPR003010">
    <property type="entry name" value="C-N_Hydrolase"/>
</dbReference>
<dbReference type="GO" id="GO:0042158">
    <property type="term" value="P:lipoprotein biosynthetic process"/>
    <property type="evidence" value="ECO:0007669"/>
    <property type="project" value="UniProtKB-UniRule"/>
</dbReference>
<evidence type="ECO:0000256" key="6">
    <source>
        <dbReference type="ARBA" id="ARBA00023136"/>
    </source>
</evidence>
<comment type="pathway">
    <text evidence="8">Protein modification; lipoprotein biosynthesis (N-acyl transfer).</text>
</comment>
<dbReference type="AlphaFoldDB" id="A0A6I4NUB1"/>
<dbReference type="CDD" id="cd07571">
    <property type="entry name" value="ALP_N-acyl_transferase"/>
    <property type="match status" value="1"/>
</dbReference>
<sequence length="539" mass="57821">MRTDSRLPLWLAVLLAFAAGIAFDASTPDRSWWMLAPVALVALFAALVGRGFWSGALVGLVAGGAFWLTHIEWLTLYLGPLPWAALAGVMMLWWGLGLGLTALALDRGPRAWPTRFGRLVLVPAVVAGLWVAREGIQSTWPYGGFAWGRLAIAQANGELAQLVAWVGAAGVGFLLAFLGAFALQLGREGLDRQPAWAQSPFVQQSFGRVRSSSRVGRLFDTGLGRVTALVGATAILLVFPAWPAPTADELKVAAIQGGADASLFTEVRQGEVMQAHIDETVRALEGDGVIEDVDLVVWPENGADLDPLRSEASSRVLNSLAERYDAPFVVGTITARGDDFYNTSLVWEAGVGVTDWYDKAHPVPFAEYMPDRAFWRPFAPDLIDLVSRDYTAGTRDAVFDVAGTVVSSAICFDISDDQLMYEMIGDGSQLILAQTNNADFGHTDESLQQLAIARMRAVETGRTVVNISTVGTSAIILPDGTIEDQVPTWRAESMVDSVPLATAITPASAAGRQLEWLAAGIGLAGLGVALWFGRRPKRS</sequence>
<comment type="function">
    <text evidence="8">Catalyzes the phospholipid dependent N-acylation of the N-terminal cysteine of apolipoprotein, the last step in lipoprotein maturation.</text>
</comment>
<dbReference type="EMBL" id="WSTA01000013">
    <property type="protein sequence ID" value="MWB97823.1"/>
    <property type="molecule type" value="Genomic_DNA"/>
</dbReference>
<keyword evidence="6 8" id="KW-0472">Membrane</keyword>
<dbReference type="InterPro" id="IPR036526">
    <property type="entry name" value="C-N_Hydrolase_sf"/>
</dbReference>
<evidence type="ECO:0000256" key="4">
    <source>
        <dbReference type="ARBA" id="ARBA00022692"/>
    </source>
</evidence>
<dbReference type="SUPFAM" id="SSF56317">
    <property type="entry name" value="Carbon-nitrogen hydrolase"/>
    <property type="match status" value="1"/>
</dbReference>
<dbReference type="EC" id="2.3.1.269" evidence="8"/>
<keyword evidence="7 8" id="KW-0012">Acyltransferase</keyword>
<feature type="transmembrane region" description="Helical" evidence="8">
    <location>
        <begin position="116"/>
        <end position="132"/>
    </location>
</feature>
<keyword evidence="3 8" id="KW-0808">Transferase</keyword>
<evidence type="ECO:0000313" key="10">
    <source>
        <dbReference type="EMBL" id="MWB97823.1"/>
    </source>
</evidence>
<feature type="transmembrane region" description="Helical" evidence="8">
    <location>
        <begin position="162"/>
        <end position="183"/>
    </location>
</feature>
<evidence type="ECO:0000256" key="1">
    <source>
        <dbReference type="ARBA" id="ARBA00004651"/>
    </source>
</evidence>
<feature type="transmembrane region" description="Helical" evidence="8">
    <location>
        <begin position="83"/>
        <end position="104"/>
    </location>
</feature>
<evidence type="ECO:0000256" key="7">
    <source>
        <dbReference type="ARBA" id="ARBA00023315"/>
    </source>
</evidence>
<dbReference type="UniPathway" id="UPA00666"/>
<reference evidence="10 11" key="1">
    <citation type="submission" date="2019-12" db="EMBL/GenBank/DDBJ databases">
        <authorList>
            <person name="Kim Y.S."/>
        </authorList>
    </citation>
    <scope>NUCLEOTIDE SEQUENCE [LARGE SCALE GENOMIC DNA]</scope>
    <source>
        <strain evidence="10 11">MMS17-SY077</strain>
    </source>
</reference>
<feature type="transmembrane region" description="Helical" evidence="8">
    <location>
        <begin position="516"/>
        <end position="533"/>
    </location>
</feature>
<dbReference type="Proteomes" id="UP000438182">
    <property type="component" value="Unassembled WGS sequence"/>
</dbReference>
<keyword evidence="5 8" id="KW-1133">Transmembrane helix</keyword>
<keyword evidence="10" id="KW-0449">Lipoprotein</keyword>
<comment type="caution">
    <text evidence="10">The sequence shown here is derived from an EMBL/GenBank/DDBJ whole genome shotgun (WGS) entry which is preliminary data.</text>
</comment>
<feature type="transmembrane region" description="Helical" evidence="8">
    <location>
        <begin position="32"/>
        <end position="49"/>
    </location>
</feature>
<keyword evidence="4 8" id="KW-0812">Transmembrane</keyword>
<keyword evidence="2 8" id="KW-1003">Cell membrane</keyword>
<dbReference type="InterPro" id="IPR045378">
    <property type="entry name" value="LNT_N"/>
</dbReference>
<dbReference type="Gene3D" id="3.60.110.10">
    <property type="entry name" value="Carbon-nitrogen hydrolase"/>
    <property type="match status" value="1"/>
</dbReference>
<evidence type="ECO:0000256" key="8">
    <source>
        <dbReference type="HAMAP-Rule" id="MF_01148"/>
    </source>
</evidence>
<evidence type="ECO:0000256" key="2">
    <source>
        <dbReference type="ARBA" id="ARBA00022475"/>
    </source>
</evidence>
<protein>
    <recommendedName>
        <fullName evidence="8">Apolipoprotein N-acyltransferase</fullName>
        <shortName evidence="8">ALP N-acyltransferase</shortName>
        <ecNumber evidence="8">2.3.1.269</ecNumber>
    </recommendedName>
</protein>
<dbReference type="Pfam" id="PF00795">
    <property type="entry name" value="CN_hydrolase"/>
    <property type="match status" value="1"/>
</dbReference>
<feature type="transmembrane region" description="Helical" evidence="8">
    <location>
        <begin position="56"/>
        <end position="77"/>
    </location>
</feature>